<feature type="repeat" description="ANK" evidence="3">
    <location>
        <begin position="297"/>
        <end position="322"/>
    </location>
</feature>
<keyword evidence="7" id="KW-1185">Reference proteome</keyword>
<evidence type="ECO:0000313" key="7">
    <source>
        <dbReference type="Proteomes" id="UP000039324"/>
    </source>
</evidence>
<dbReference type="Pfam" id="PF00023">
    <property type="entry name" value="Ank"/>
    <property type="match status" value="1"/>
</dbReference>
<proteinExistence type="predicted"/>
<sequence length="396" mass="43238">MSIGNRSRLAAVSQISLLAIALLHTAIVDATRIICTADGGIYDYDTTQLTKHSLTVQRMMVQAGGPDCVELPVTSQELQLAIGFADNFPLPEAAHQIPRCQGGGHFIKRHCGKKGRARLEQFILAAALLEMRSLMVAIGWAMQRDSTHHLDVLSANSNLQARHFIWGIFRLRHSAATNTRRLNMARRISLLFSFPHGADADLPSLTDTAWNANDGENALQFAAATGEADIVEVLLQIPGIDVNGQLSGSVFALVEPPLLLAVRGGHTAIVRMLLQFRGNEANRMNQRVNANVTSRLKRETPLSIAAANGHVEIVQALLQVAAIDVHARTCYPDGSKWWTPLHWAASEGHDSVVRVLLNDGRSEINALDEHGRTPLTLAMQYGRLAVVRLLMSYGGR</sequence>
<dbReference type="PROSITE" id="PS50297">
    <property type="entry name" value="ANK_REP_REGION"/>
    <property type="match status" value="4"/>
</dbReference>
<evidence type="ECO:0000313" key="5">
    <source>
        <dbReference type="EMBL" id="CEO99674.1"/>
    </source>
</evidence>
<reference evidence="5 7" key="1">
    <citation type="submission" date="2015-02" db="EMBL/GenBank/DDBJ databases">
        <authorList>
            <person name="Chooi Y.-H."/>
        </authorList>
    </citation>
    <scope>NUCLEOTIDE SEQUENCE [LARGE SCALE GENOMIC DNA]</scope>
    <source>
        <strain evidence="5">E3</strain>
    </source>
</reference>
<organism evidence="5 7">
    <name type="scientific">Plasmodiophora brassicae</name>
    <name type="common">Clubroot disease agent</name>
    <dbReference type="NCBI Taxonomy" id="37360"/>
    <lineage>
        <taxon>Eukaryota</taxon>
        <taxon>Sar</taxon>
        <taxon>Rhizaria</taxon>
        <taxon>Endomyxa</taxon>
        <taxon>Phytomyxea</taxon>
        <taxon>Plasmodiophorida</taxon>
        <taxon>Plasmodiophoridae</taxon>
        <taxon>Plasmodiophora</taxon>
    </lineage>
</organism>
<evidence type="ECO:0000256" key="1">
    <source>
        <dbReference type="ARBA" id="ARBA00022737"/>
    </source>
</evidence>
<keyword evidence="4" id="KW-0732">Signal</keyword>
<feature type="signal peptide" evidence="4">
    <location>
        <begin position="1"/>
        <end position="30"/>
    </location>
</feature>
<feature type="chain" id="PRO_5036293181" evidence="4">
    <location>
        <begin position="31"/>
        <end position="396"/>
    </location>
</feature>
<dbReference type="EMBL" id="CDSF01000092">
    <property type="protein sequence ID" value="CEO99674.1"/>
    <property type="molecule type" value="Genomic_DNA"/>
</dbReference>
<dbReference type="InterPro" id="IPR036770">
    <property type="entry name" value="Ankyrin_rpt-contain_sf"/>
</dbReference>
<keyword evidence="1" id="KW-0677">Repeat</keyword>
<dbReference type="PROSITE" id="PS50088">
    <property type="entry name" value="ANK_REPEAT"/>
    <property type="match status" value="4"/>
</dbReference>
<evidence type="ECO:0000313" key="8">
    <source>
        <dbReference type="Proteomes" id="UP000290189"/>
    </source>
</evidence>
<gene>
    <name evidence="5" type="ORF">PBRA_007407</name>
    <name evidence="6" type="ORF">PLBR_LOCUS5211</name>
</gene>
<name>A0A0G4IX43_PLABS</name>
<geneLocation type="mitochondrion" evidence="6"/>
<keyword evidence="2 3" id="KW-0040">ANK repeat</keyword>
<accession>A0A0G4IX43</accession>
<dbReference type="Proteomes" id="UP000290189">
    <property type="component" value="Unassembled WGS sequence"/>
</dbReference>
<dbReference type="Proteomes" id="UP000039324">
    <property type="component" value="Unassembled WGS sequence"/>
</dbReference>
<dbReference type="STRING" id="37360.A0A0G4IX43"/>
<evidence type="ECO:0000256" key="3">
    <source>
        <dbReference type="PROSITE-ProRule" id="PRU00023"/>
    </source>
</evidence>
<dbReference type="InterPro" id="IPR002110">
    <property type="entry name" value="Ankyrin_rpt"/>
</dbReference>
<protein>
    <submittedName>
        <fullName evidence="5">Uncharacterized protein</fullName>
    </submittedName>
</protein>
<dbReference type="PANTHER" id="PTHR24198">
    <property type="entry name" value="ANKYRIN REPEAT AND PROTEIN KINASE DOMAIN-CONTAINING PROTEIN"/>
    <property type="match status" value="1"/>
</dbReference>
<reference evidence="6 8" key="2">
    <citation type="submission" date="2018-03" db="EMBL/GenBank/DDBJ databases">
        <authorList>
            <person name="Fogelqvist J."/>
        </authorList>
    </citation>
    <scope>NUCLEOTIDE SEQUENCE [LARGE SCALE GENOMIC DNA]</scope>
</reference>
<evidence type="ECO:0000256" key="2">
    <source>
        <dbReference type="ARBA" id="ARBA00023043"/>
    </source>
</evidence>
<dbReference type="OrthoDB" id="20872at2759"/>
<dbReference type="SMART" id="SM00248">
    <property type="entry name" value="ANK"/>
    <property type="match status" value="5"/>
</dbReference>
<dbReference type="EMBL" id="OVEO01000008">
    <property type="protein sequence ID" value="SPQ97996.1"/>
    <property type="molecule type" value="Genomic_DNA"/>
</dbReference>
<dbReference type="SUPFAM" id="SSF48403">
    <property type="entry name" value="Ankyrin repeat"/>
    <property type="match status" value="1"/>
</dbReference>
<dbReference type="Pfam" id="PF12796">
    <property type="entry name" value="Ank_2"/>
    <property type="match status" value="2"/>
</dbReference>
<keyword evidence="6" id="KW-0496">Mitochondrion</keyword>
<evidence type="ECO:0000313" key="6">
    <source>
        <dbReference type="EMBL" id="SPQ97996.1"/>
    </source>
</evidence>
<feature type="repeat" description="ANK" evidence="3">
    <location>
        <begin position="336"/>
        <end position="360"/>
    </location>
</feature>
<dbReference type="AlphaFoldDB" id="A0A0G4IX43"/>
<evidence type="ECO:0000256" key="4">
    <source>
        <dbReference type="SAM" id="SignalP"/>
    </source>
</evidence>
<dbReference type="PANTHER" id="PTHR24198:SF165">
    <property type="entry name" value="ANKYRIN REPEAT-CONTAINING PROTEIN-RELATED"/>
    <property type="match status" value="1"/>
</dbReference>
<dbReference type="Gene3D" id="1.25.40.20">
    <property type="entry name" value="Ankyrin repeat-containing domain"/>
    <property type="match status" value="2"/>
</dbReference>
<feature type="repeat" description="ANK" evidence="3">
    <location>
        <begin position="214"/>
        <end position="236"/>
    </location>
</feature>
<feature type="repeat" description="ANK" evidence="3">
    <location>
        <begin position="370"/>
        <end position="396"/>
    </location>
</feature>